<dbReference type="Proteomes" id="UP001528040">
    <property type="component" value="Unassembled WGS sequence"/>
</dbReference>
<evidence type="ECO:0000256" key="1">
    <source>
        <dbReference type="ARBA" id="ARBA00009175"/>
    </source>
</evidence>
<keyword evidence="2" id="KW-0479">Metal-binding</keyword>
<gene>
    <name evidence="5" type="primary">modA</name>
    <name evidence="5" type="ORF">O2N63_14840</name>
</gene>
<dbReference type="NCBIfam" id="TIGR01256">
    <property type="entry name" value="modA"/>
    <property type="match status" value="1"/>
</dbReference>
<reference evidence="5 6" key="1">
    <citation type="submission" date="2023-01" db="EMBL/GenBank/DDBJ databases">
        <authorList>
            <person name="Yoon J.-W."/>
        </authorList>
    </citation>
    <scope>NUCLEOTIDE SEQUENCE [LARGE SCALE GENOMIC DNA]</scope>
    <source>
        <strain evidence="5 6">KMU-50</strain>
    </source>
</reference>
<dbReference type="RefSeq" id="WP_271055069.1">
    <property type="nucleotide sequence ID" value="NZ_JAQIIO010000009.1"/>
</dbReference>
<dbReference type="PANTHER" id="PTHR30632:SF17">
    <property type="entry name" value="MOLYBDATE-BINDING PROTEIN MODA"/>
    <property type="match status" value="1"/>
</dbReference>
<dbReference type="InterPro" id="IPR005950">
    <property type="entry name" value="ModA"/>
</dbReference>
<accession>A0ABT4W4B0</accession>
<name>A0ABT4W4B0_9RHOB</name>
<keyword evidence="6" id="KW-1185">Reference proteome</keyword>
<protein>
    <submittedName>
        <fullName evidence="5">Molybdate ABC transporter substrate-binding protein</fullName>
    </submittedName>
</protein>
<dbReference type="PANTHER" id="PTHR30632">
    <property type="entry name" value="MOLYBDATE-BINDING PERIPLASMIC PROTEIN"/>
    <property type="match status" value="1"/>
</dbReference>
<feature type="signal peptide" evidence="4">
    <location>
        <begin position="1"/>
        <end position="24"/>
    </location>
</feature>
<evidence type="ECO:0000256" key="3">
    <source>
        <dbReference type="ARBA" id="ARBA00022729"/>
    </source>
</evidence>
<dbReference type="PIRSF" id="PIRSF004846">
    <property type="entry name" value="ModA"/>
    <property type="match status" value="1"/>
</dbReference>
<dbReference type="SUPFAM" id="SSF53850">
    <property type="entry name" value="Periplasmic binding protein-like II"/>
    <property type="match status" value="1"/>
</dbReference>
<comment type="similarity">
    <text evidence="1">Belongs to the bacterial solute-binding protein ModA family.</text>
</comment>
<evidence type="ECO:0000256" key="4">
    <source>
        <dbReference type="SAM" id="SignalP"/>
    </source>
</evidence>
<dbReference type="Pfam" id="PF13531">
    <property type="entry name" value="SBP_bac_11"/>
    <property type="match status" value="1"/>
</dbReference>
<proteinExistence type="inferred from homology"/>
<dbReference type="InterPro" id="IPR050682">
    <property type="entry name" value="ModA/WtpA"/>
</dbReference>
<feature type="chain" id="PRO_5045643175" evidence="4">
    <location>
        <begin position="25"/>
        <end position="256"/>
    </location>
</feature>
<evidence type="ECO:0000313" key="6">
    <source>
        <dbReference type="Proteomes" id="UP001528040"/>
    </source>
</evidence>
<keyword evidence="3 4" id="KW-0732">Signal</keyword>
<dbReference type="EMBL" id="JAQIIO010000009">
    <property type="protein sequence ID" value="MDA5095363.1"/>
    <property type="molecule type" value="Genomic_DNA"/>
</dbReference>
<comment type="caution">
    <text evidence="5">The sequence shown here is derived from an EMBL/GenBank/DDBJ whole genome shotgun (WGS) entry which is preliminary data.</text>
</comment>
<organism evidence="5 6">
    <name type="scientific">Aliiroseovarius salicola</name>
    <dbReference type="NCBI Taxonomy" id="3009082"/>
    <lineage>
        <taxon>Bacteria</taxon>
        <taxon>Pseudomonadati</taxon>
        <taxon>Pseudomonadota</taxon>
        <taxon>Alphaproteobacteria</taxon>
        <taxon>Rhodobacterales</taxon>
        <taxon>Paracoccaceae</taxon>
        <taxon>Aliiroseovarius</taxon>
    </lineage>
</organism>
<evidence type="ECO:0000313" key="5">
    <source>
        <dbReference type="EMBL" id="MDA5095363.1"/>
    </source>
</evidence>
<sequence length="256" mass="27118">MFLRLFNALAGAALSLMFALPVMAGQVTIFAAASLKTALEDMVPQISQATGHEVTLSFAGSSALARQIEYGAPADLYISANPGWMDHLSSKGLIQADTRVDLVANRLALVGREGEVDPVNSLTSDFDIKTRLGEGRLSMALVEAVPAGIYGKAALQSFGWWDDLFPMVAQADNVRAALALVAQGAAPLGIVYESDAMADPRVSVIGVFPPDSHPPIRYPAALTHRAAEGSEDVLDWLRSSEAQALFVAHGFRGVDP</sequence>
<evidence type="ECO:0000256" key="2">
    <source>
        <dbReference type="ARBA" id="ARBA00022723"/>
    </source>
</evidence>
<dbReference type="Gene3D" id="3.40.190.10">
    <property type="entry name" value="Periplasmic binding protein-like II"/>
    <property type="match status" value="2"/>
</dbReference>